<protein>
    <submittedName>
        <fullName evidence="2">NAD(P)H-binding protein</fullName>
    </submittedName>
</protein>
<evidence type="ECO:0000313" key="2">
    <source>
        <dbReference type="EMBL" id="MFC4508487.1"/>
    </source>
</evidence>
<accession>A0ABV9B9K3</accession>
<comment type="caution">
    <text evidence="2">The sequence shown here is derived from an EMBL/GenBank/DDBJ whole genome shotgun (WGS) entry which is preliminary data.</text>
</comment>
<dbReference type="Gene3D" id="3.40.50.720">
    <property type="entry name" value="NAD(P)-binding Rossmann-like Domain"/>
    <property type="match status" value="1"/>
</dbReference>
<dbReference type="EMBL" id="JBHSFK010000084">
    <property type="protein sequence ID" value="MFC4508487.1"/>
    <property type="molecule type" value="Genomic_DNA"/>
</dbReference>
<evidence type="ECO:0000259" key="1">
    <source>
        <dbReference type="Pfam" id="PF13460"/>
    </source>
</evidence>
<dbReference type="Gene3D" id="3.90.25.10">
    <property type="entry name" value="UDP-galactose 4-epimerase, domain 1"/>
    <property type="match status" value="1"/>
</dbReference>
<dbReference type="RefSeq" id="WP_381187643.1">
    <property type="nucleotide sequence ID" value="NZ_JBHSFK010000084.1"/>
</dbReference>
<dbReference type="InterPro" id="IPR036291">
    <property type="entry name" value="NAD(P)-bd_dom_sf"/>
</dbReference>
<sequence>MILVTGATGTVGRLVVERLSNTLPVRILARNPHRAAVLRGPRTDVVGGDFEDPSSLRTALVGVRTALLVTADPLTRAHDVNFLAVARAAGVHHVVKLSAEAVSDPGASDLITEWQRENERQLRASHLSWTLLRPRAFMSNTLSWARSIRTEGVVRAVHGTALNATVDPRDIADVAALALTEPEAHSQRVYTLTGPAALTAVEQTEILAGLLGRPLRFEQLPDDQAARVLLERYPAPVAQALLESAARGNLGTKKHAYPTVPELLGRPARSYRTWAFDHLEPFRMK</sequence>
<feature type="domain" description="NAD(P)-binding" evidence="1">
    <location>
        <begin position="6"/>
        <end position="182"/>
    </location>
</feature>
<organism evidence="2 3">
    <name type="scientific">Streptomyces vulcanius</name>
    <dbReference type="NCBI Taxonomy" id="1441876"/>
    <lineage>
        <taxon>Bacteria</taxon>
        <taxon>Bacillati</taxon>
        <taxon>Actinomycetota</taxon>
        <taxon>Actinomycetes</taxon>
        <taxon>Kitasatosporales</taxon>
        <taxon>Streptomycetaceae</taxon>
        <taxon>Streptomyces</taxon>
    </lineage>
</organism>
<name>A0ABV9B9K3_9ACTN</name>
<dbReference type="Pfam" id="PF13460">
    <property type="entry name" value="NAD_binding_10"/>
    <property type="match status" value="1"/>
</dbReference>
<gene>
    <name evidence="2" type="ORF">ACFPIH_55440</name>
</gene>
<keyword evidence="3" id="KW-1185">Reference proteome</keyword>
<evidence type="ECO:0000313" key="3">
    <source>
        <dbReference type="Proteomes" id="UP001595839"/>
    </source>
</evidence>
<dbReference type="PANTHER" id="PTHR43162">
    <property type="match status" value="1"/>
</dbReference>
<reference evidence="3" key="1">
    <citation type="journal article" date="2019" name="Int. J. Syst. Evol. Microbiol.">
        <title>The Global Catalogue of Microorganisms (GCM) 10K type strain sequencing project: providing services to taxonomists for standard genome sequencing and annotation.</title>
        <authorList>
            <consortium name="The Broad Institute Genomics Platform"/>
            <consortium name="The Broad Institute Genome Sequencing Center for Infectious Disease"/>
            <person name="Wu L."/>
            <person name="Ma J."/>
        </authorList>
    </citation>
    <scope>NUCLEOTIDE SEQUENCE [LARGE SCALE GENOMIC DNA]</scope>
    <source>
        <strain evidence="3">CGMCC 4.7177</strain>
    </source>
</reference>
<dbReference type="PANTHER" id="PTHR43162:SF1">
    <property type="entry name" value="PRESTALK A DIFFERENTIATION PROTEIN A"/>
    <property type="match status" value="1"/>
</dbReference>
<dbReference type="SUPFAM" id="SSF51735">
    <property type="entry name" value="NAD(P)-binding Rossmann-fold domains"/>
    <property type="match status" value="1"/>
</dbReference>
<dbReference type="InterPro" id="IPR051604">
    <property type="entry name" value="Ergot_Alk_Oxidoreductase"/>
</dbReference>
<dbReference type="Proteomes" id="UP001595839">
    <property type="component" value="Unassembled WGS sequence"/>
</dbReference>
<proteinExistence type="predicted"/>
<dbReference type="InterPro" id="IPR016040">
    <property type="entry name" value="NAD(P)-bd_dom"/>
</dbReference>